<dbReference type="EMBL" id="JBBNAG010000004">
    <property type="protein sequence ID" value="KAK9139882.1"/>
    <property type="molecule type" value="Genomic_DNA"/>
</dbReference>
<evidence type="ECO:0000256" key="1">
    <source>
        <dbReference type="SAM" id="MobiDB-lite"/>
    </source>
</evidence>
<accession>A0AAP0PD99</accession>
<gene>
    <name evidence="2" type="ORF">Scep_009563</name>
</gene>
<keyword evidence="3" id="KW-1185">Reference proteome</keyword>
<organism evidence="2 3">
    <name type="scientific">Stephania cephalantha</name>
    <dbReference type="NCBI Taxonomy" id="152367"/>
    <lineage>
        <taxon>Eukaryota</taxon>
        <taxon>Viridiplantae</taxon>
        <taxon>Streptophyta</taxon>
        <taxon>Embryophyta</taxon>
        <taxon>Tracheophyta</taxon>
        <taxon>Spermatophyta</taxon>
        <taxon>Magnoliopsida</taxon>
        <taxon>Ranunculales</taxon>
        <taxon>Menispermaceae</taxon>
        <taxon>Menispermoideae</taxon>
        <taxon>Cissampelideae</taxon>
        <taxon>Stephania</taxon>
    </lineage>
</organism>
<protein>
    <submittedName>
        <fullName evidence="2">Uncharacterized protein</fullName>
    </submittedName>
</protein>
<feature type="compositionally biased region" description="Basic and acidic residues" evidence="1">
    <location>
        <begin position="150"/>
        <end position="159"/>
    </location>
</feature>
<dbReference type="InterPro" id="IPR004252">
    <property type="entry name" value="Probable_transposase_24"/>
</dbReference>
<dbReference type="AlphaFoldDB" id="A0AAP0PD99"/>
<feature type="region of interest" description="Disordered" evidence="1">
    <location>
        <begin position="150"/>
        <end position="173"/>
    </location>
</feature>
<name>A0AAP0PD99_9MAGN</name>
<reference evidence="2 3" key="1">
    <citation type="submission" date="2024-01" db="EMBL/GenBank/DDBJ databases">
        <title>Genome assemblies of Stephania.</title>
        <authorList>
            <person name="Yang L."/>
        </authorList>
    </citation>
    <scope>NUCLEOTIDE SEQUENCE [LARGE SCALE GENOMIC DNA]</scope>
    <source>
        <strain evidence="2">JXDWG</strain>
        <tissue evidence="2">Leaf</tissue>
    </source>
</reference>
<evidence type="ECO:0000313" key="2">
    <source>
        <dbReference type="EMBL" id="KAK9139882.1"/>
    </source>
</evidence>
<comment type="caution">
    <text evidence="2">The sequence shown here is derived from an EMBL/GenBank/DDBJ whole genome shotgun (WGS) entry which is preliminary data.</text>
</comment>
<sequence>MPRRRNGAPSRTHQQPPFRQPPRHHLRREEEPRPILENRWVLHTLKVYARRITKIFKRGMITEGYCWKSLPDHQKDIYWERWKVTILLMGPSIDEAIVRAAYDSKACVRYGALMHEIRALGVRPNFITNEAWNRYREYWANVDFKARSEKASKNRKNEKGGPGTSPSKHIGGTRSFRTYEDVLALDRDENDEVTPNDVFLHVHIKDHDGVTFIDNRLARFHVSGAREEHTRLHRTSRLMTSNFTTMRQESAQKGVFVGSGHLPRGRGDMKISVPGRPKSRWCGVQSLMQLFKGLHSLRLSCRASWECAWTSEQAPFRHHHYHHRHHLRSIIGRLGWIRLVHHSSNMTMMRRTSMIGWMRSIVVPKVSTPKESLKGVQGIGEGHFQVLLFRRTVL</sequence>
<evidence type="ECO:0000313" key="3">
    <source>
        <dbReference type="Proteomes" id="UP001419268"/>
    </source>
</evidence>
<dbReference type="Proteomes" id="UP001419268">
    <property type="component" value="Unassembled WGS sequence"/>
</dbReference>
<proteinExistence type="predicted"/>
<feature type="region of interest" description="Disordered" evidence="1">
    <location>
        <begin position="1"/>
        <end position="29"/>
    </location>
</feature>
<dbReference type="Pfam" id="PF03004">
    <property type="entry name" value="Transposase_24"/>
    <property type="match status" value="1"/>
</dbReference>